<feature type="region of interest" description="Disordered" evidence="5">
    <location>
        <begin position="733"/>
        <end position="776"/>
    </location>
</feature>
<proteinExistence type="predicted"/>
<keyword evidence="2" id="KW-0677">Repeat</keyword>
<feature type="compositionally biased region" description="Polar residues" evidence="5">
    <location>
        <begin position="33"/>
        <end position="45"/>
    </location>
</feature>
<dbReference type="SUPFAM" id="SSF48371">
    <property type="entry name" value="ARM repeat"/>
    <property type="match status" value="2"/>
</dbReference>
<dbReference type="InterPro" id="IPR011989">
    <property type="entry name" value="ARM-like"/>
</dbReference>
<dbReference type="GO" id="GO:0000480">
    <property type="term" value="P:endonucleolytic cleavage in 5'-ETS of tricistronic rRNA transcript (SSU-rRNA, 5.8S rRNA, LSU-rRNA)"/>
    <property type="evidence" value="ECO:0007669"/>
    <property type="project" value="TreeGrafter"/>
</dbReference>
<dbReference type="GO" id="GO:0030686">
    <property type="term" value="C:90S preribosome"/>
    <property type="evidence" value="ECO:0007669"/>
    <property type="project" value="TreeGrafter"/>
</dbReference>
<accession>A0A0C9XRM7</accession>
<dbReference type="GO" id="GO:0000056">
    <property type="term" value="P:ribosomal small subunit export from nucleus"/>
    <property type="evidence" value="ECO:0007669"/>
    <property type="project" value="TreeGrafter"/>
</dbReference>
<dbReference type="GO" id="GO:0000472">
    <property type="term" value="P:endonucleolytic cleavage to generate mature 5'-end of SSU-rRNA from (SSU-rRNA, 5.8S rRNA, LSU-rRNA)"/>
    <property type="evidence" value="ECO:0007669"/>
    <property type="project" value="TreeGrafter"/>
</dbReference>
<sequence>MPRENRKRGKKHKKQAEEPEQPYHSQAPPPAQETGQPSWILSSSKQTEEINPEAPYGYIDADVKAYFRTVDVQIREWQESRGYHDRDQEEEGGDVDPNEERRLFFVAALTEMQGKEKQMATDPDCSVILERMLYSMDDFVRRVFVDSLVGSYETLVKHRFASHVCQTLFSVARDTVSRETKGILPSMPNSPDKGELRTLTQLILDVSEELLPTFPSLIMDPFASHVMRSLLLLLSPTLSSSSSSSEDNPSGVRSKKSAAWKAKQGPMKSVFSNDIEKGKGKFIPLKSAPSEFTKMARRLVQVLRGQLGENEVRAMAASKVAGPGLQVLLEVEADQDMANEPGSLMDRVMVGLITSCQNDPSSTPEASDYLGTLLRDPSSSHILEIITSRCPPSAFDKLWAIYFKGALQRLAVHPVANFVLAKALDRMSECQLLEVCDELTNTWHKLISTSRTGVLRAAIDRAAVLQALGQEIIEATYLAFNLESAEDRLLLVPCVLTLLPLQDYKTALASGPPNHQDEQQQNYHRGRPLPPSQSPLTPKIQGSVLLQSFLRLPEPHNQPVLDSIHSMPIDDRIKIAHDSSASRVYDVLLDSPTVPLKAKRQFVMDFMGHYHLLVDDRIGSRVGDRCWAFADTYLKEKIARSLIPHDQTLAASFYGKFFARNLNLYLLQRRPEEWRNAQSEKKKTQVKEETQIKIKEGTPKDEPKKRKRKPENEIDELFDAVLGRKIKKAALAAIPVSEEKEGEKEEEEDKSLKAVLGAIRSAPKGEEKHRKKRKKV</sequence>
<dbReference type="AlphaFoldDB" id="A0A0C9XRM7"/>
<feature type="compositionally biased region" description="Basic and acidic residues" evidence="5">
    <location>
        <begin position="676"/>
        <end position="704"/>
    </location>
</feature>
<feature type="compositionally biased region" description="Basic residues" evidence="5">
    <location>
        <begin position="1"/>
        <end position="14"/>
    </location>
</feature>
<name>A0A0C9XRM7_9AGAR</name>
<feature type="region of interest" description="Disordered" evidence="5">
    <location>
        <begin position="509"/>
        <end position="535"/>
    </location>
</feature>
<dbReference type="GO" id="GO:0030688">
    <property type="term" value="C:preribosome, small subunit precursor"/>
    <property type="evidence" value="ECO:0007669"/>
    <property type="project" value="TreeGrafter"/>
</dbReference>
<dbReference type="PANTHER" id="PTHR13102">
    <property type="entry name" value="NUCLEOLAR PROTEIN 9"/>
    <property type="match status" value="1"/>
</dbReference>
<reference evidence="7" key="2">
    <citation type="submission" date="2015-01" db="EMBL/GenBank/DDBJ databases">
        <title>Evolutionary Origins and Diversification of the Mycorrhizal Mutualists.</title>
        <authorList>
            <consortium name="DOE Joint Genome Institute"/>
            <consortium name="Mycorrhizal Genomics Consortium"/>
            <person name="Kohler A."/>
            <person name="Kuo A."/>
            <person name="Nagy L.G."/>
            <person name="Floudas D."/>
            <person name="Copeland A."/>
            <person name="Barry K.W."/>
            <person name="Cichocki N."/>
            <person name="Veneault-Fourrey C."/>
            <person name="LaButti K."/>
            <person name="Lindquist E.A."/>
            <person name="Lipzen A."/>
            <person name="Lundell T."/>
            <person name="Morin E."/>
            <person name="Murat C."/>
            <person name="Riley R."/>
            <person name="Ohm R."/>
            <person name="Sun H."/>
            <person name="Tunlid A."/>
            <person name="Henrissat B."/>
            <person name="Grigoriev I.V."/>
            <person name="Hibbett D.S."/>
            <person name="Martin F."/>
        </authorList>
    </citation>
    <scope>NUCLEOTIDE SEQUENCE [LARGE SCALE GENOMIC DNA]</scope>
    <source>
        <strain evidence="7">LaAM-08-1</strain>
    </source>
</reference>
<dbReference type="SMART" id="SM00025">
    <property type="entry name" value="Pumilio"/>
    <property type="match status" value="4"/>
</dbReference>
<reference evidence="6 7" key="1">
    <citation type="submission" date="2014-04" db="EMBL/GenBank/DDBJ databases">
        <authorList>
            <consortium name="DOE Joint Genome Institute"/>
            <person name="Kuo A."/>
            <person name="Kohler A."/>
            <person name="Nagy L.G."/>
            <person name="Floudas D."/>
            <person name="Copeland A."/>
            <person name="Barry K.W."/>
            <person name="Cichocki N."/>
            <person name="Veneault-Fourrey C."/>
            <person name="LaButti K."/>
            <person name="Lindquist E.A."/>
            <person name="Lipzen A."/>
            <person name="Lundell T."/>
            <person name="Morin E."/>
            <person name="Murat C."/>
            <person name="Sun H."/>
            <person name="Tunlid A."/>
            <person name="Henrissat B."/>
            <person name="Grigoriev I.V."/>
            <person name="Hibbett D.S."/>
            <person name="Martin F."/>
            <person name="Nordberg H.P."/>
            <person name="Cantor M.N."/>
            <person name="Hua S.X."/>
        </authorList>
    </citation>
    <scope>NUCLEOTIDE SEQUENCE [LARGE SCALE GENOMIC DNA]</scope>
    <source>
        <strain evidence="6 7">LaAM-08-1</strain>
    </source>
</reference>
<evidence type="ECO:0000256" key="1">
    <source>
        <dbReference type="ARBA" id="ARBA00016427"/>
    </source>
</evidence>
<dbReference type="Proteomes" id="UP000054477">
    <property type="component" value="Unassembled WGS sequence"/>
</dbReference>
<evidence type="ECO:0000256" key="3">
    <source>
        <dbReference type="ARBA" id="ARBA00030932"/>
    </source>
</evidence>
<protein>
    <recommendedName>
        <fullName evidence="1">Nucleolar protein 9</fullName>
    </recommendedName>
    <alternativeName>
        <fullName evidence="3 4">Pumilio domain-containing protein NOP9</fullName>
    </alternativeName>
</protein>
<feature type="region of interest" description="Disordered" evidence="5">
    <location>
        <begin position="239"/>
        <end position="265"/>
    </location>
</feature>
<dbReference type="EMBL" id="KN838546">
    <property type="protein sequence ID" value="KIK07666.1"/>
    <property type="molecule type" value="Genomic_DNA"/>
</dbReference>
<evidence type="ECO:0000313" key="6">
    <source>
        <dbReference type="EMBL" id="KIK07666.1"/>
    </source>
</evidence>
<dbReference type="Pfam" id="PF22493">
    <property type="entry name" value="PUF_NOP9"/>
    <property type="match status" value="1"/>
</dbReference>
<dbReference type="STRING" id="1095629.A0A0C9XRM7"/>
<organism evidence="6 7">
    <name type="scientific">Laccaria amethystina LaAM-08-1</name>
    <dbReference type="NCBI Taxonomy" id="1095629"/>
    <lineage>
        <taxon>Eukaryota</taxon>
        <taxon>Fungi</taxon>
        <taxon>Dikarya</taxon>
        <taxon>Basidiomycota</taxon>
        <taxon>Agaricomycotina</taxon>
        <taxon>Agaricomycetes</taxon>
        <taxon>Agaricomycetidae</taxon>
        <taxon>Agaricales</taxon>
        <taxon>Agaricineae</taxon>
        <taxon>Hydnangiaceae</taxon>
        <taxon>Laccaria</taxon>
    </lineage>
</organism>
<dbReference type="HOGENOM" id="CLU_008720_0_0_1"/>
<dbReference type="GO" id="GO:0003723">
    <property type="term" value="F:RNA binding"/>
    <property type="evidence" value="ECO:0007669"/>
    <property type="project" value="InterPro"/>
</dbReference>
<evidence type="ECO:0000256" key="2">
    <source>
        <dbReference type="ARBA" id="ARBA00022737"/>
    </source>
</evidence>
<dbReference type="GO" id="GO:0000447">
    <property type="term" value="P:endonucleolytic cleavage in ITS1 to separate SSU-rRNA from 5.8S rRNA and LSU-rRNA from tricistronic rRNA transcript (SSU-rRNA, 5.8S rRNA, LSU-rRNA)"/>
    <property type="evidence" value="ECO:0007669"/>
    <property type="project" value="TreeGrafter"/>
</dbReference>
<dbReference type="InterPro" id="IPR001313">
    <property type="entry name" value="Pumilio_RNA-bd_rpt"/>
</dbReference>
<dbReference type="GO" id="GO:0005730">
    <property type="term" value="C:nucleolus"/>
    <property type="evidence" value="ECO:0007669"/>
    <property type="project" value="TreeGrafter"/>
</dbReference>
<evidence type="ECO:0000256" key="5">
    <source>
        <dbReference type="SAM" id="MobiDB-lite"/>
    </source>
</evidence>
<feature type="region of interest" description="Disordered" evidence="5">
    <location>
        <begin position="676"/>
        <end position="713"/>
    </location>
</feature>
<dbReference type="PANTHER" id="PTHR13102:SF0">
    <property type="entry name" value="NUCLEOLAR PROTEIN 9"/>
    <property type="match status" value="1"/>
</dbReference>
<gene>
    <name evidence="6" type="ORF">K443DRAFT_673245</name>
</gene>
<evidence type="ECO:0000256" key="4">
    <source>
        <dbReference type="ARBA" id="ARBA00031929"/>
    </source>
</evidence>
<feature type="region of interest" description="Disordered" evidence="5">
    <location>
        <begin position="1"/>
        <end position="47"/>
    </location>
</feature>
<evidence type="ECO:0000313" key="7">
    <source>
        <dbReference type="Proteomes" id="UP000054477"/>
    </source>
</evidence>
<keyword evidence="7" id="KW-1185">Reference proteome</keyword>
<dbReference type="OrthoDB" id="392571at2759"/>
<dbReference type="Gene3D" id="1.25.10.10">
    <property type="entry name" value="Leucine-rich Repeat Variant"/>
    <property type="match status" value="3"/>
</dbReference>
<dbReference type="InterPro" id="IPR040000">
    <property type="entry name" value="NOP9"/>
</dbReference>
<dbReference type="InterPro" id="IPR016024">
    <property type="entry name" value="ARM-type_fold"/>
</dbReference>